<dbReference type="Gene3D" id="1.20.1280.50">
    <property type="match status" value="1"/>
</dbReference>
<dbReference type="HOGENOM" id="CLU_630123_0_0_1"/>
<sequence length="435" mass="48399">MASPDMTRTSPKPRCLCPHLISNPRNATTFSFYPPLHEVPSIQSINQMPVEILREIFAKFVEVDDSPNTCSAKAPTSSGPSGSLVPPRWCGAADPTTLGQVCSYWRCVTLSTPSLWSTISVVPDTDNLQAQLNCTNMFLARAGTSPLDLTLKDCKFRSDHSTQSACPHTCAMRTFVSLFLARRQFWRRIDFHLPLSVIDMLFAAANTLKPPQCDNLCSASVLISDATCSQLPADQPSHLAPSGFLVNGNWMNPFLTYVWKLMLTPVTLRELTWWPGFEEILSDTSVTVFEQITHLNILYPVSVDELLRVLACFPNTEEVVVSDLRVPSPSEHGHDVRSPLVLASLRTLRLVASVSVRPVFDALRCPALRTLSLDYFGKEKSSFDDALSLHGFLQGSECRTKQLIIRRGCHKADHWVEMDADLKSVCTYLNPFHTG</sequence>
<dbReference type="AlphaFoldDB" id="A0A067SZJ9"/>
<organism evidence="1 2">
    <name type="scientific">Galerina marginata (strain CBS 339.88)</name>
    <dbReference type="NCBI Taxonomy" id="685588"/>
    <lineage>
        <taxon>Eukaryota</taxon>
        <taxon>Fungi</taxon>
        <taxon>Dikarya</taxon>
        <taxon>Basidiomycota</taxon>
        <taxon>Agaricomycotina</taxon>
        <taxon>Agaricomycetes</taxon>
        <taxon>Agaricomycetidae</taxon>
        <taxon>Agaricales</taxon>
        <taxon>Agaricineae</taxon>
        <taxon>Strophariaceae</taxon>
        <taxon>Galerina</taxon>
    </lineage>
</organism>
<proteinExistence type="predicted"/>
<reference evidence="2" key="1">
    <citation type="journal article" date="2014" name="Proc. Natl. Acad. Sci. U.S.A.">
        <title>Extensive sampling of basidiomycete genomes demonstrates inadequacy of the white-rot/brown-rot paradigm for wood decay fungi.</title>
        <authorList>
            <person name="Riley R."/>
            <person name="Salamov A.A."/>
            <person name="Brown D.W."/>
            <person name="Nagy L.G."/>
            <person name="Floudas D."/>
            <person name="Held B.W."/>
            <person name="Levasseur A."/>
            <person name="Lombard V."/>
            <person name="Morin E."/>
            <person name="Otillar R."/>
            <person name="Lindquist E.A."/>
            <person name="Sun H."/>
            <person name="LaButti K.M."/>
            <person name="Schmutz J."/>
            <person name="Jabbour D."/>
            <person name="Luo H."/>
            <person name="Baker S.E."/>
            <person name="Pisabarro A.G."/>
            <person name="Walton J.D."/>
            <person name="Blanchette R.A."/>
            <person name="Henrissat B."/>
            <person name="Martin F."/>
            <person name="Cullen D."/>
            <person name="Hibbett D.S."/>
            <person name="Grigoriev I.V."/>
        </authorList>
    </citation>
    <scope>NUCLEOTIDE SEQUENCE [LARGE SCALE GENOMIC DNA]</scope>
    <source>
        <strain evidence="2">CBS 339.88</strain>
    </source>
</reference>
<evidence type="ECO:0000313" key="2">
    <source>
        <dbReference type="Proteomes" id="UP000027222"/>
    </source>
</evidence>
<dbReference type="OrthoDB" id="3217549at2759"/>
<dbReference type="EMBL" id="KL142389">
    <property type="protein sequence ID" value="KDR72203.1"/>
    <property type="molecule type" value="Genomic_DNA"/>
</dbReference>
<keyword evidence="2" id="KW-1185">Reference proteome</keyword>
<name>A0A067SZJ9_GALM3</name>
<dbReference type="Proteomes" id="UP000027222">
    <property type="component" value="Unassembled WGS sequence"/>
</dbReference>
<accession>A0A067SZJ9</accession>
<gene>
    <name evidence="1" type="ORF">GALMADRAFT_158947</name>
</gene>
<protein>
    <submittedName>
        <fullName evidence="1">Uncharacterized protein</fullName>
    </submittedName>
</protein>
<evidence type="ECO:0000313" key="1">
    <source>
        <dbReference type="EMBL" id="KDR72203.1"/>
    </source>
</evidence>